<evidence type="ECO:0000313" key="2">
    <source>
        <dbReference type="EMBL" id="GIH14385.1"/>
    </source>
</evidence>
<keyword evidence="2" id="KW-0808">Transferase</keyword>
<dbReference type="Gene3D" id="1.10.10.10">
    <property type="entry name" value="Winged helix-like DNA-binding domain superfamily/Winged helix DNA-binding domain"/>
    <property type="match status" value="1"/>
</dbReference>
<dbReference type="InterPro" id="IPR000600">
    <property type="entry name" value="ROK"/>
</dbReference>
<dbReference type="Gene3D" id="3.30.420.40">
    <property type="match status" value="2"/>
</dbReference>
<dbReference type="GO" id="GO:0016301">
    <property type="term" value="F:kinase activity"/>
    <property type="evidence" value="ECO:0007669"/>
    <property type="project" value="UniProtKB-KW"/>
</dbReference>
<keyword evidence="3" id="KW-1185">Reference proteome</keyword>
<dbReference type="InterPro" id="IPR036390">
    <property type="entry name" value="WH_DNA-bd_sf"/>
</dbReference>
<protein>
    <submittedName>
        <fullName evidence="2">Sugar kinase</fullName>
    </submittedName>
</protein>
<dbReference type="InterPro" id="IPR043129">
    <property type="entry name" value="ATPase_NBD"/>
</dbReference>
<evidence type="ECO:0000256" key="1">
    <source>
        <dbReference type="ARBA" id="ARBA00006479"/>
    </source>
</evidence>
<dbReference type="Proteomes" id="UP000642748">
    <property type="component" value="Unassembled WGS sequence"/>
</dbReference>
<accession>A0A8J3QNI7</accession>
<keyword evidence="2" id="KW-0418">Kinase</keyword>
<dbReference type="PANTHER" id="PTHR18964">
    <property type="entry name" value="ROK (REPRESSOR, ORF, KINASE) FAMILY"/>
    <property type="match status" value="1"/>
</dbReference>
<dbReference type="AlphaFoldDB" id="A0A8J3QNI7"/>
<comment type="similarity">
    <text evidence="1">Belongs to the ROK (NagC/XylR) family.</text>
</comment>
<dbReference type="InterPro" id="IPR036388">
    <property type="entry name" value="WH-like_DNA-bd_sf"/>
</dbReference>
<name>A0A8J3QNI7_9ACTN</name>
<dbReference type="SUPFAM" id="SSF46785">
    <property type="entry name" value="Winged helix' DNA-binding domain"/>
    <property type="match status" value="1"/>
</dbReference>
<dbReference type="Pfam" id="PF00480">
    <property type="entry name" value="ROK"/>
    <property type="match status" value="1"/>
</dbReference>
<comment type="caution">
    <text evidence="2">The sequence shown here is derived from an EMBL/GenBank/DDBJ whole genome shotgun (WGS) entry which is preliminary data.</text>
</comment>
<organism evidence="2 3">
    <name type="scientific">Rugosimonospora africana</name>
    <dbReference type="NCBI Taxonomy" id="556532"/>
    <lineage>
        <taxon>Bacteria</taxon>
        <taxon>Bacillati</taxon>
        <taxon>Actinomycetota</taxon>
        <taxon>Actinomycetes</taxon>
        <taxon>Micromonosporales</taxon>
        <taxon>Micromonosporaceae</taxon>
        <taxon>Rugosimonospora</taxon>
    </lineage>
</organism>
<dbReference type="Pfam" id="PF13412">
    <property type="entry name" value="HTH_24"/>
    <property type="match status" value="1"/>
</dbReference>
<dbReference type="EMBL" id="BONZ01000023">
    <property type="protein sequence ID" value="GIH14385.1"/>
    <property type="molecule type" value="Genomic_DNA"/>
</dbReference>
<dbReference type="SUPFAM" id="SSF53067">
    <property type="entry name" value="Actin-like ATPase domain"/>
    <property type="match status" value="1"/>
</dbReference>
<sequence>MNEQLLLDQIRTAGHISRADLARISSLSKNTVSLALANLERAGLVRTSGVRTGGPGPAALLYEVHPEAGFVLALDVGKQFLRGAIGDFSGRIRARSFARTRAGSAHARVTELVRLAESLYAEAGITAADITQTVLGSPGVYDPRRDALTLVSGLAGWEKPQILAELRKAFGDSLMVENDVNAAALAERAHGHGRDVDSFAFVWIGTGIGMGLVLDGRLHRGVHGAAGEIGYLPLDGATGTRGLRDARDPRDARRRSGFESAASAAGIVRAARDAGLRGSVSARRVFAAAARGDVRAAGVVADEAVLVARAICSVIAVVDPDLIVLGGGVGQAAGLIAPVERELRRLAPVLPELRVSALGADAVVDGCLAAGLERTWETVTVSP</sequence>
<gene>
    <name evidence="2" type="ORF">Raf01_25570</name>
</gene>
<proteinExistence type="inferred from homology"/>
<reference evidence="2" key="1">
    <citation type="submission" date="2021-01" db="EMBL/GenBank/DDBJ databases">
        <title>Whole genome shotgun sequence of Rugosimonospora africana NBRC 104875.</title>
        <authorList>
            <person name="Komaki H."/>
            <person name="Tamura T."/>
        </authorList>
    </citation>
    <scope>NUCLEOTIDE SEQUENCE</scope>
    <source>
        <strain evidence="2">NBRC 104875</strain>
    </source>
</reference>
<dbReference type="PANTHER" id="PTHR18964:SF149">
    <property type="entry name" value="BIFUNCTIONAL UDP-N-ACETYLGLUCOSAMINE 2-EPIMERASE_N-ACETYLMANNOSAMINE KINASE"/>
    <property type="match status" value="1"/>
</dbReference>
<evidence type="ECO:0000313" key="3">
    <source>
        <dbReference type="Proteomes" id="UP000642748"/>
    </source>
</evidence>